<dbReference type="AlphaFoldDB" id="A0A7S1LQF8"/>
<dbReference type="InterPro" id="IPR035979">
    <property type="entry name" value="RBD_domain_sf"/>
</dbReference>
<dbReference type="InterPro" id="IPR012677">
    <property type="entry name" value="Nucleotide-bd_a/b_plait_sf"/>
</dbReference>
<organism evidence="5">
    <name type="scientific">Alexandrium catenella</name>
    <name type="common">Red tide dinoflagellate</name>
    <name type="synonym">Gonyaulax catenella</name>
    <dbReference type="NCBI Taxonomy" id="2925"/>
    <lineage>
        <taxon>Eukaryota</taxon>
        <taxon>Sar</taxon>
        <taxon>Alveolata</taxon>
        <taxon>Dinophyceae</taxon>
        <taxon>Gonyaulacales</taxon>
        <taxon>Pyrocystaceae</taxon>
        <taxon>Alexandrium</taxon>
    </lineage>
</organism>
<dbReference type="Gene3D" id="3.30.70.330">
    <property type="match status" value="2"/>
</dbReference>
<dbReference type="PROSITE" id="PS50102">
    <property type="entry name" value="RRM"/>
    <property type="match status" value="1"/>
</dbReference>
<dbReference type="InterPro" id="IPR000504">
    <property type="entry name" value="RRM_dom"/>
</dbReference>
<dbReference type="GO" id="GO:0003723">
    <property type="term" value="F:RNA binding"/>
    <property type="evidence" value="ECO:0007669"/>
    <property type="project" value="UniProtKB-UniRule"/>
</dbReference>
<evidence type="ECO:0000256" key="1">
    <source>
        <dbReference type="ARBA" id="ARBA00022884"/>
    </source>
</evidence>
<dbReference type="EMBL" id="HBGE01019103">
    <property type="protein sequence ID" value="CAD9109075.1"/>
    <property type="molecule type" value="Transcribed_RNA"/>
</dbReference>
<keyword evidence="1 2" id="KW-0694">RNA-binding</keyword>
<dbReference type="PANTHER" id="PTHR48024:SF56">
    <property type="entry name" value="HETEROGENEOUS NUCLEAR RIBONUCLEOPROTEIN A0"/>
    <property type="match status" value="1"/>
</dbReference>
<sequence length="205" mass="22091">MMDKATGRSRGFGFCTFHSNASLVKALSTQQTIDGKLVDCKVCSPKGEVQMPYKPNRLFVGGLPQSADENKLRDFFSKFGAVTDARIMTDKDSGRSRGFGYVTFQSPQSCELALANHTLNTIDDKWVEVKRCTEKVAMAGNAVPQALVHLSAQQLAQVAQLTAQLQSILGQPLVQSLQTKPPPSGSKGRGKGGQKGGNAYAELVR</sequence>
<name>A0A7S1LQF8_ALECA</name>
<evidence type="ECO:0000256" key="2">
    <source>
        <dbReference type="PROSITE-ProRule" id="PRU00176"/>
    </source>
</evidence>
<feature type="region of interest" description="Disordered" evidence="3">
    <location>
        <begin position="175"/>
        <end position="205"/>
    </location>
</feature>
<evidence type="ECO:0000259" key="4">
    <source>
        <dbReference type="PROSITE" id="PS50102"/>
    </source>
</evidence>
<dbReference type="SUPFAM" id="SSF54928">
    <property type="entry name" value="RNA-binding domain, RBD"/>
    <property type="match status" value="2"/>
</dbReference>
<dbReference type="Pfam" id="PF00076">
    <property type="entry name" value="RRM_1"/>
    <property type="match status" value="2"/>
</dbReference>
<proteinExistence type="predicted"/>
<dbReference type="InterPro" id="IPR050886">
    <property type="entry name" value="RNA-binding_reg"/>
</dbReference>
<evidence type="ECO:0000256" key="3">
    <source>
        <dbReference type="SAM" id="MobiDB-lite"/>
    </source>
</evidence>
<reference evidence="5" key="1">
    <citation type="submission" date="2021-01" db="EMBL/GenBank/DDBJ databases">
        <authorList>
            <person name="Corre E."/>
            <person name="Pelletier E."/>
            <person name="Niang G."/>
            <person name="Scheremetjew M."/>
            <person name="Finn R."/>
            <person name="Kale V."/>
            <person name="Holt S."/>
            <person name="Cochrane G."/>
            <person name="Meng A."/>
            <person name="Brown T."/>
            <person name="Cohen L."/>
        </authorList>
    </citation>
    <scope>NUCLEOTIDE SEQUENCE</scope>
    <source>
        <strain evidence="5">OF101</strain>
    </source>
</reference>
<evidence type="ECO:0000313" key="5">
    <source>
        <dbReference type="EMBL" id="CAD9109075.1"/>
    </source>
</evidence>
<dbReference type="PANTHER" id="PTHR48024">
    <property type="entry name" value="GEO13361P1-RELATED"/>
    <property type="match status" value="1"/>
</dbReference>
<gene>
    <name evidence="5" type="ORF">ACAT0790_LOCUS11435</name>
</gene>
<dbReference type="SMART" id="SM00360">
    <property type="entry name" value="RRM"/>
    <property type="match status" value="1"/>
</dbReference>
<protein>
    <recommendedName>
        <fullName evidence="4">RRM domain-containing protein</fullName>
    </recommendedName>
</protein>
<accession>A0A7S1LQF8</accession>
<feature type="domain" description="RRM" evidence="4">
    <location>
        <begin position="56"/>
        <end position="134"/>
    </location>
</feature>
<dbReference type="GO" id="GO:0005634">
    <property type="term" value="C:nucleus"/>
    <property type="evidence" value="ECO:0007669"/>
    <property type="project" value="TreeGrafter"/>
</dbReference>